<feature type="region of interest" description="Disordered" evidence="1">
    <location>
        <begin position="227"/>
        <end position="261"/>
    </location>
</feature>
<dbReference type="EMBL" id="JAWWNJ010000109">
    <property type="protein sequence ID" value="KAK6992514.1"/>
    <property type="molecule type" value="Genomic_DNA"/>
</dbReference>
<evidence type="ECO:0000313" key="2">
    <source>
        <dbReference type="EMBL" id="KAK6992514.1"/>
    </source>
</evidence>
<evidence type="ECO:0008006" key="4">
    <source>
        <dbReference type="Google" id="ProtNLM"/>
    </source>
</evidence>
<keyword evidence="3" id="KW-1185">Reference proteome</keyword>
<evidence type="ECO:0000256" key="1">
    <source>
        <dbReference type="SAM" id="MobiDB-lite"/>
    </source>
</evidence>
<dbReference type="Pfam" id="PF14223">
    <property type="entry name" value="Retrotran_gag_2"/>
    <property type="match status" value="1"/>
</dbReference>
<feature type="region of interest" description="Disordered" evidence="1">
    <location>
        <begin position="182"/>
        <end position="205"/>
    </location>
</feature>
<feature type="compositionally biased region" description="Basic and acidic residues" evidence="1">
    <location>
        <begin position="227"/>
        <end position="247"/>
    </location>
</feature>
<feature type="compositionally biased region" description="Polar residues" evidence="1">
    <location>
        <begin position="248"/>
        <end position="258"/>
    </location>
</feature>
<sequence>MPLELIKAKAITDAFLYTGIQEYVLGEISKPAESHSDFPIWKKNDNLARAGIRMHISEGEKAYLRSCTIASASDIWTELKTRHRQKTATQTSLLDDVLSIRIDRDADMVKNAARIREICTQIFEIGTLDEHKLARVILLHALSPELSNTRDKHEDSETSTPADIVASLEKVKLRWEEEMKGVERANAARTSTKPQTANTKGRLCGTCSGKHRTDDCWAEGGAMEGRRDEVIERRAARRKDKDSKQTEKPANTTDTKSASKPKFTMKDALSLSDVDSTVSPGSHQVLHLSIVNADQDVRIVMSSSSEAPLDPDHGDSGNLQLEELCLAQKRSSLHVTVLDLRIAELKYESHKKTGVALEKSGVALQKGINTIRQKVEQMQLWPPLLVELVVRILWLAMVERGKIGPDLQELAKLTRDPVERRHAIQGGHTLSLATRESPTRPTA</sequence>
<organism evidence="2 3">
    <name type="scientific">Favolaschia claudopus</name>
    <dbReference type="NCBI Taxonomy" id="2862362"/>
    <lineage>
        <taxon>Eukaryota</taxon>
        <taxon>Fungi</taxon>
        <taxon>Dikarya</taxon>
        <taxon>Basidiomycota</taxon>
        <taxon>Agaricomycotina</taxon>
        <taxon>Agaricomycetes</taxon>
        <taxon>Agaricomycetidae</taxon>
        <taxon>Agaricales</taxon>
        <taxon>Marasmiineae</taxon>
        <taxon>Mycenaceae</taxon>
        <taxon>Favolaschia</taxon>
    </lineage>
</organism>
<name>A0AAV9ZUM8_9AGAR</name>
<proteinExistence type="predicted"/>
<dbReference type="Proteomes" id="UP001362999">
    <property type="component" value="Unassembled WGS sequence"/>
</dbReference>
<dbReference type="AlphaFoldDB" id="A0AAV9ZUM8"/>
<comment type="caution">
    <text evidence="2">The sequence shown here is derived from an EMBL/GenBank/DDBJ whole genome shotgun (WGS) entry which is preliminary data.</text>
</comment>
<gene>
    <name evidence="2" type="ORF">R3P38DRAFT_3225579</name>
</gene>
<feature type="compositionally biased region" description="Polar residues" evidence="1">
    <location>
        <begin position="188"/>
        <end position="199"/>
    </location>
</feature>
<protein>
    <recommendedName>
        <fullName evidence="4">Gag protein</fullName>
    </recommendedName>
</protein>
<accession>A0AAV9ZUM8</accession>
<reference evidence="2 3" key="1">
    <citation type="journal article" date="2024" name="J Genomics">
        <title>Draft genome sequencing and assembly of Favolaschia claudopus CIRM-BRFM 2984 isolated from oak limbs.</title>
        <authorList>
            <person name="Navarro D."/>
            <person name="Drula E."/>
            <person name="Chaduli D."/>
            <person name="Cazenave R."/>
            <person name="Ahrendt S."/>
            <person name="Wang J."/>
            <person name="Lipzen A."/>
            <person name="Daum C."/>
            <person name="Barry K."/>
            <person name="Grigoriev I.V."/>
            <person name="Favel A."/>
            <person name="Rosso M.N."/>
            <person name="Martin F."/>
        </authorList>
    </citation>
    <scope>NUCLEOTIDE SEQUENCE [LARGE SCALE GENOMIC DNA]</scope>
    <source>
        <strain evidence="2 3">CIRM-BRFM 2984</strain>
    </source>
</reference>
<feature type="region of interest" description="Disordered" evidence="1">
    <location>
        <begin position="424"/>
        <end position="443"/>
    </location>
</feature>
<evidence type="ECO:0000313" key="3">
    <source>
        <dbReference type="Proteomes" id="UP001362999"/>
    </source>
</evidence>
<feature type="compositionally biased region" description="Polar residues" evidence="1">
    <location>
        <begin position="431"/>
        <end position="443"/>
    </location>
</feature>